<evidence type="ECO:0000259" key="8">
    <source>
        <dbReference type="Pfam" id="PF07687"/>
    </source>
</evidence>
<dbReference type="PANTHER" id="PTHR43808:SF25">
    <property type="entry name" value="PEPTIDASE M20 DIMERISATION DOMAIN-CONTAINING PROTEIN"/>
    <property type="match status" value="1"/>
</dbReference>
<comment type="cofactor">
    <cofactor evidence="2">
        <name>Zn(2+)</name>
        <dbReference type="ChEBI" id="CHEBI:29105"/>
    </cofactor>
</comment>
<evidence type="ECO:0000256" key="4">
    <source>
        <dbReference type="ARBA" id="ARBA00022723"/>
    </source>
</evidence>
<keyword evidence="6" id="KW-0862">Zinc</keyword>
<accession>A0A538TIH6</accession>
<dbReference type="InterPro" id="IPR011650">
    <property type="entry name" value="Peptidase_M20_dimer"/>
</dbReference>
<dbReference type="InterPro" id="IPR002933">
    <property type="entry name" value="Peptidase_M20"/>
</dbReference>
<dbReference type="PANTHER" id="PTHR43808">
    <property type="entry name" value="ACETYLORNITHINE DEACETYLASE"/>
    <property type="match status" value="1"/>
</dbReference>
<keyword evidence="5" id="KW-0378">Hydrolase</keyword>
<dbReference type="GO" id="GO:0046872">
    <property type="term" value="F:metal ion binding"/>
    <property type="evidence" value="ECO:0007669"/>
    <property type="project" value="UniProtKB-KW"/>
</dbReference>
<dbReference type="NCBIfam" id="TIGR01910">
    <property type="entry name" value="DapE-ArgE"/>
    <property type="match status" value="1"/>
</dbReference>
<dbReference type="InterPro" id="IPR050072">
    <property type="entry name" value="Peptidase_M20A"/>
</dbReference>
<reference evidence="9 10" key="1">
    <citation type="journal article" date="2019" name="Nat. Microbiol.">
        <title>Mediterranean grassland soil C-N compound turnover is dependent on rainfall and depth, and is mediated by genomically divergent microorganisms.</title>
        <authorList>
            <person name="Diamond S."/>
            <person name="Andeer P.F."/>
            <person name="Li Z."/>
            <person name="Crits-Christoph A."/>
            <person name="Burstein D."/>
            <person name="Anantharaman K."/>
            <person name="Lane K.R."/>
            <person name="Thomas B.C."/>
            <person name="Pan C."/>
            <person name="Northen T.R."/>
            <person name="Banfield J.F."/>
        </authorList>
    </citation>
    <scope>NUCLEOTIDE SEQUENCE [LARGE SCALE GENOMIC DNA]</scope>
    <source>
        <strain evidence="9">WS_9</strain>
    </source>
</reference>
<comment type="cofactor">
    <cofactor evidence="1">
        <name>Co(2+)</name>
        <dbReference type="ChEBI" id="CHEBI:48828"/>
    </cofactor>
</comment>
<evidence type="ECO:0000256" key="3">
    <source>
        <dbReference type="ARBA" id="ARBA00006247"/>
    </source>
</evidence>
<dbReference type="InterPro" id="IPR010182">
    <property type="entry name" value="ArgE/DapE"/>
</dbReference>
<evidence type="ECO:0000256" key="5">
    <source>
        <dbReference type="ARBA" id="ARBA00022801"/>
    </source>
</evidence>
<dbReference type="Gene3D" id="3.30.70.360">
    <property type="match status" value="1"/>
</dbReference>
<dbReference type="InterPro" id="IPR036264">
    <property type="entry name" value="Bact_exopeptidase_dim_dom"/>
</dbReference>
<comment type="caution">
    <text evidence="9">The sequence shown here is derived from an EMBL/GenBank/DDBJ whole genome shotgun (WGS) entry which is preliminary data.</text>
</comment>
<evidence type="ECO:0000256" key="2">
    <source>
        <dbReference type="ARBA" id="ARBA00001947"/>
    </source>
</evidence>
<evidence type="ECO:0000313" key="10">
    <source>
        <dbReference type="Proteomes" id="UP000317691"/>
    </source>
</evidence>
<keyword evidence="7" id="KW-0170">Cobalt</keyword>
<feature type="domain" description="Peptidase M20 dimerisation" evidence="8">
    <location>
        <begin position="177"/>
        <end position="285"/>
    </location>
</feature>
<keyword evidence="4" id="KW-0479">Metal-binding</keyword>
<dbReference type="AlphaFoldDB" id="A0A538TIH6"/>
<protein>
    <submittedName>
        <fullName evidence="9">ArgE/DapE family deacylase</fullName>
    </submittedName>
</protein>
<dbReference type="SUPFAM" id="SSF53187">
    <property type="entry name" value="Zn-dependent exopeptidases"/>
    <property type="match status" value="1"/>
</dbReference>
<comment type="similarity">
    <text evidence="3">Belongs to the peptidase M20A family.</text>
</comment>
<sequence>MMKPQALAADEVVGLLRDLVRIPSVNPILAPGEPGGEAKIASYIRGWLAARGVKASLEEAAPGRPNVVGTIGKGPGPSLVLCGHIDTVGTEGMTIDPFDPRLENGRVYGRGSYDMKCGVAALLAAGAALEQTGVAGTVTLALVADEEYTSAGAEQFAARHRADGCILAEPTEGSLVIAHKGFVWATLRTAGHAAHGSRWDLGRSAIGMMGRIVAALEEFDGKVLRSRRHPLVGPASMHCAMIQGGAGLTTYAPACELKIERRTLPGETPEGVLEELRRVVADAGESAEISLDFARPSLTSDPQSAIVRSVRGAAASVAGSPPAEVGVGYWTDAAIFASAGIPSVIYGPSGAGAHEAQEWVEADSVVRCAEVLFEAARRFGTGG</sequence>
<name>A0A538TIH6_UNCEI</name>
<dbReference type="Pfam" id="PF07687">
    <property type="entry name" value="M20_dimer"/>
    <property type="match status" value="1"/>
</dbReference>
<dbReference type="Pfam" id="PF01546">
    <property type="entry name" value="Peptidase_M20"/>
    <property type="match status" value="1"/>
</dbReference>
<evidence type="ECO:0000256" key="6">
    <source>
        <dbReference type="ARBA" id="ARBA00022833"/>
    </source>
</evidence>
<dbReference type="EMBL" id="VBOZ01000031">
    <property type="protein sequence ID" value="TMQ63432.1"/>
    <property type="molecule type" value="Genomic_DNA"/>
</dbReference>
<proteinExistence type="inferred from homology"/>
<dbReference type="SUPFAM" id="SSF55031">
    <property type="entry name" value="Bacterial exopeptidase dimerisation domain"/>
    <property type="match status" value="1"/>
</dbReference>
<dbReference type="Gene3D" id="3.40.630.10">
    <property type="entry name" value="Zn peptidases"/>
    <property type="match status" value="1"/>
</dbReference>
<organism evidence="9 10">
    <name type="scientific">Eiseniibacteriota bacterium</name>
    <dbReference type="NCBI Taxonomy" id="2212470"/>
    <lineage>
        <taxon>Bacteria</taxon>
        <taxon>Candidatus Eiseniibacteriota</taxon>
    </lineage>
</organism>
<evidence type="ECO:0000256" key="1">
    <source>
        <dbReference type="ARBA" id="ARBA00001941"/>
    </source>
</evidence>
<dbReference type="GO" id="GO:0016787">
    <property type="term" value="F:hydrolase activity"/>
    <property type="evidence" value="ECO:0007669"/>
    <property type="project" value="UniProtKB-KW"/>
</dbReference>
<dbReference type="Proteomes" id="UP000317691">
    <property type="component" value="Unassembled WGS sequence"/>
</dbReference>
<evidence type="ECO:0000256" key="7">
    <source>
        <dbReference type="ARBA" id="ARBA00023285"/>
    </source>
</evidence>
<evidence type="ECO:0000313" key="9">
    <source>
        <dbReference type="EMBL" id="TMQ63432.1"/>
    </source>
</evidence>
<gene>
    <name evidence="9" type="ORF">E6K79_10155</name>
</gene>